<dbReference type="InterPro" id="IPR036890">
    <property type="entry name" value="HATPase_C_sf"/>
</dbReference>
<dbReference type="InterPro" id="IPR003594">
    <property type="entry name" value="HATPase_dom"/>
</dbReference>
<dbReference type="Pfam" id="PF07228">
    <property type="entry name" value="SpoIIE"/>
    <property type="match status" value="1"/>
</dbReference>
<dbReference type="Pfam" id="PF00989">
    <property type="entry name" value="PAS"/>
    <property type="match status" value="1"/>
</dbReference>
<evidence type="ECO:0000259" key="3">
    <source>
        <dbReference type="PROSITE" id="PS50112"/>
    </source>
</evidence>
<dbReference type="SUPFAM" id="SSF55785">
    <property type="entry name" value="PYP-like sensor domain (PAS domain)"/>
    <property type="match status" value="2"/>
</dbReference>
<dbReference type="CDD" id="cd16936">
    <property type="entry name" value="HATPase_RsbW-like"/>
    <property type="match status" value="1"/>
</dbReference>
<keyword evidence="5" id="KW-1185">Reference proteome</keyword>
<reference evidence="4 5" key="1">
    <citation type="submission" date="2024-09" db="EMBL/GenBank/DDBJ databases">
        <authorList>
            <person name="Lee S.D."/>
        </authorList>
    </citation>
    <scope>NUCLEOTIDE SEQUENCE [LARGE SCALE GENOMIC DNA]</scope>
    <source>
        <strain evidence="4 5">N8-3</strain>
    </source>
</reference>
<protein>
    <submittedName>
        <fullName evidence="4">SpoIIE family protein phosphatase</fullName>
    </submittedName>
</protein>
<feature type="compositionally biased region" description="Basic and acidic residues" evidence="2">
    <location>
        <begin position="61"/>
        <end position="97"/>
    </location>
</feature>
<proteinExistence type="predicted"/>
<dbReference type="InterPro" id="IPR013656">
    <property type="entry name" value="PAS_4"/>
</dbReference>
<dbReference type="NCBIfam" id="TIGR00229">
    <property type="entry name" value="sensory_box"/>
    <property type="match status" value="2"/>
</dbReference>
<dbReference type="RefSeq" id="WP_380535573.1">
    <property type="nucleotide sequence ID" value="NZ_JBHFAB010000007.1"/>
</dbReference>
<organism evidence="4 5">
    <name type="scientific">Streptacidiphilus cavernicola</name>
    <dbReference type="NCBI Taxonomy" id="3342716"/>
    <lineage>
        <taxon>Bacteria</taxon>
        <taxon>Bacillati</taxon>
        <taxon>Actinomycetota</taxon>
        <taxon>Actinomycetes</taxon>
        <taxon>Kitasatosporales</taxon>
        <taxon>Streptomycetaceae</taxon>
        <taxon>Streptacidiphilus</taxon>
    </lineage>
</organism>
<dbReference type="InterPro" id="IPR003018">
    <property type="entry name" value="GAF"/>
</dbReference>
<keyword evidence="1" id="KW-0378">Hydrolase</keyword>
<dbReference type="InterPro" id="IPR001932">
    <property type="entry name" value="PPM-type_phosphatase-like_dom"/>
</dbReference>
<name>A0ABV6VVB1_9ACTN</name>
<evidence type="ECO:0000256" key="1">
    <source>
        <dbReference type="ARBA" id="ARBA00022801"/>
    </source>
</evidence>
<dbReference type="InterPro" id="IPR036457">
    <property type="entry name" value="PPM-type-like_dom_sf"/>
</dbReference>
<dbReference type="PANTHER" id="PTHR43156">
    <property type="entry name" value="STAGE II SPORULATION PROTEIN E-RELATED"/>
    <property type="match status" value="1"/>
</dbReference>
<gene>
    <name evidence="4" type="ORF">ACEZDE_12450</name>
</gene>
<comment type="caution">
    <text evidence="4">The sequence shown here is derived from an EMBL/GenBank/DDBJ whole genome shotgun (WGS) entry which is preliminary data.</text>
</comment>
<feature type="region of interest" description="Disordered" evidence="2">
    <location>
        <begin position="1"/>
        <end position="179"/>
    </location>
</feature>
<dbReference type="InterPro" id="IPR013767">
    <property type="entry name" value="PAS_fold"/>
</dbReference>
<dbReference type="Gene3D" id="3.30.565.10">
    <property type="entry name" value="Histidine kinase-like ATPase, C-terminal domain"/>
    <property type="match status" value="1"/>
</dbReference>
<dbReference type="Pfam" id="PF13581">
    <property type="entry name" value="HATPase_c_2"/>
    <property type="match status" value="1"/>
</dbReference>
<dbReference type="Pfam" id="PF08448">
    <property type="entry name" value="PAS_4"/>
    <property type="match status" value="1"/>
</dbReference>
<dbReference type="Gene3D" id="3.30.450.40">
    <property type="match status" value="1"/>
</dbReference>
<dbReference type="SUPFAM" id="SSF55781">
    <property type="entry name" value="GAF domain-like"/>
    <property type="match status" value="1"/>
</dbReference>
<dbReference type="SMART" id="SM00091">
    <property type="entry name" value="PAS"/>
    <property type="match status" value="2"/>
</dbReference>
<dbReference type="SMART" id="SM00331">
    <property type="entry name" value="PP2C_SIG"/>
    <property type="match status" value="1"/>
</dbReference>
<evidence type="ECO:0000313" key="4">
    <source>
        <dbReference type="EMBL" id="MFC1417457.1"/>
    </source>
</evidence>
<dbReference type="InterPro" id="IPR029016">
    <property type="entry name" value="GAF-like_dom_sf"/>
</dbReference>
<dbReference type="SUPFAM" id="SSF81606">
    <property type="entry name" value="PP2C-like"/>
    <property type="match status" value="1"/>
</dbReference>
<dbReference type="CDD" id="cd00130">
    <property type="entry name" value="PAS"/>
    <property type="match status" value="2"/>
</dbReference>
<evidence type="ECO:0000313" key="5">
    <source>
        <dbReference type="Proteomes" id="UP001592531"/>
    </source>
</evidence>
<dbReference type="Gene3D" id="3.60.40.10">
    <property type="entry name" value="PPM-type phosphatase domain"/>
    <property type="match status" value="1"/>
</dbReference>
<dbReference type="Gene3D" id="3.30.450.20">
    <property type="entry name" value="PAS domain"/>
    <property type="match status" value="2"/>
</dbReference>
<dbReference type="SMART" id="SM00065">
    <property type="entry name" value="GAF"/>
    <property type="match status" value="1"/>
</dbReference>
<dbReference type="PANTHER" id="PTHR43156:SF2">
    <property type="entry name" value="STAGE II SPORULATION PROTEIN E"/>
    <property type="match status" value="1"/>
</dbReference>
<dbReference type="InterPro" id="IPR035965">
    <property type="entry name" value="PAS-like_dom_sf"/>
</dbReference>
<dbReference type="InterPro" id="IPR052016">
    <property type="entry name" value="Bact_Sigma-Reg"/>
</dbReference>
<feature type="compositionally biased region" description="Pro residues" evidence="2">
    <location>
        <begin position="138"/>
        <end position="147"/>
    </location>
</feature>
<accession>A0ABV6VVB1</accession>
<dbReference type="EMBL" id="JBHFAB010000007">
    <property type="protein sequence ID" value="MFC1417457.1"/>
    <property type="molecule type" value="Genomic_DNA"/>
</dbReference>
<feature type="domain" description="PAS" evidence="3">
    <location>
        <begin position="180"/>
        <end position="245"/>
    </location>
</feature>
<evidence type="ECO:0000256" key="2">
    <source>
        <dbReference type="SAM" id="MobiDB-lite"/>
    </source>
</evidence>
<dbReference type="PROSITE" id="PS50112">
    <property type="entry name" value="PAS"/>
    <property type="match status" value="1"/>
</dbReference>
<feature type="compositionally biased region" description="Gly residues" evidence="2">
    <location>
        <begin position="101"/>
        <end position="115"/>
    </location>
</feature>
<dbReference type="SUPFAM" id="SSF55874">
    <property type="entry name" value="ATPase domain of HSP90 chaperone/DNA topoisomerase II/histidine kinase"/>
    <property type="match status" value="1"/>
</dbReference>
<dbReference type="Proteomes" id="UP001592531">
    <property type="component" value="Unassembled WGS sequence"/>
</dbReference>
<dbReference type="InterPro" id="IPR000014">
    <property type="entry name" value="PAS"/>
</dbReference>
<dbReference type="Pfam" id="PF01590">
    <property type="entry name" value="GAF"/>
    <property type="match status" value="1"/>
</dbReference>
<sequence>MREPRRRPSIAAARARLRRRGTAAVAQPRDRTEPQDASAAGRGAAPRFGMRRRTRALRQAADFRRGSDRGSDRGADRGPEPEPRHASELRHVAERARASGSGLGSSTGSGSGPGTILGPDDRPQPQTPTLGFRSRRPAPFPVGPPADSPTDSLRADPRRPSQSAPRLFAEGPNGGDNGGVLEDVRVAIAMMDTSGTIAMWSPAAEELLGWPSESLVGRHVGVLVGDDPVLLGRGQEVIDEVLREGGWRGPVVLHNRAGHRVVLDARVSLLVDGDGVSYLLVRLADANRLSAVEHDLAVQDALFEQSPLGIAVLDKQLRYVRLNETLARMNGLPVADHIGRTTGEVLPEGSADEVTAIQRQVLATGEPVVDVTVTGPRPRRAGFRSISYARLHDRTGQVLGLTGMIMDVTDRYRAIAKVEHARRRLALLNDLGTRIGDLLDAGRIAQELAGALVPALADYAGVVLLQAVAEGDDLPRHTHTRLTPLVMTGTAAIEPSASADAMMMPGTRITMTEGSLFARVLRSGITEQLESPALLEETTSQDDPRVRAAYELGVHSMLVVPLRARGIVLGLMVLSRAGRREGFDRDEVAFAGELADRAGSSLDNARLYARERAAALMLQRSLLPQTVPQPPGVEIGYRYVPGSSGTEVGGDWFDVIPLPDDRVALVVGDVMGHGLRAAATMGRLRTAVRTLAMLGLPPDVLLQHVHDLADDLAQGPDEALIATCVYAVYDPGTRRLVLAKAGHTPPLLIVPGEPARQLDLPSGTPLGVGGVPFGSVELTVPEGTLLVLYTDGLVESRTEDIDVGTRRLCAVLDQEFDTVEEACERVVGTLERGQEPDDVALLLARLGSKDSLPPGETASWTLAAEPTAASAARRLVRGTLVGWQLSPLLDTTELLVSELVTNAVRYSEAPIGLRLRKTAHNLLVEVADPLPDPPLERQSAGTDEGGRGLQLVHQLADSWGTRAEGAGKVVWFRQGLPADPPVPVD</sequence>